<dbReference type="InterPro" id="IPR038985">
    <property type="entry name" value="OPRN-like"/>
</dbReference>
<evidence type="ECO:0000313" key="2">
    <source>
        <dbReference type="EMBL" id="KAF8394542.1"/>
    </source>
</evidence>
<gene>
    <name evidence="2" type="ORF">HHK36_020753</name>
</gene>
<dbReference type="EMBL" id="JABCRI010000014">
    <property type="protein sequence ID" value="KAF8394542.1"/>
    <property type="molecule type" value="Genomic_DNA"/>
</dbReference>
<dbReference type="OrthoDB" id="2018540at2759"/>
<dbReference type="Pfam" id="PF15011">
    <property type="entry name" value="CA109-like"/>
    <property type="match status" value="1"/>
</dbReference>
<dbReference type="PANTHER" id="PTHR37904:SF2">
    <property type="entry name" value="OS10G0566900 PROTEIN"/>
    <property type="match status" value="1"/>
</dbReference>
<comment type="caution">
    <text evidence="2">The sequence shown here is derived from an EMBL/GenBank/DDBJ whole genome shotgun (WGS) entry which is preliminary data.</text>
</comment>
<protein>
    <submittedName>
        <fullName evidence="2">Uncharacterized protein</fullName>
    </submittedName>
</protein>
<reference evidence="2 3" key="1">
    <citation type="submission" date="2020-04" db="EMBL/GenBank/DDBJ databases">
        <title>Plant Genome Project.</title>
        <authorList>
            <person name="Zhang R.-G."/>
        </authorList>
    </citation>
    <scope>NUCLEOTIDE SEQUENCE [LARGE SCALE GENOMIC DNA]</scope>
    <source>
        <strain evidence="2">YNK0</strain>
        <tissue evidence="2">Leaf</tissue>
    </source>
</reference>
<accession>A0A834YUJ7</accession>
<dbReference type="AlphaFoldDB" id="A0A834YUJ7"/>
<feature type="coiled-coil region" evidence="1">
    <location>
        <begin position="5"/>
        <end position="32"/>
    </location>
</feature>
<keyword evidence="1" id="KW-0175">Coiled coil</keyword>
<evidence type="ECO:0000313" key="3">
    <source>
        <dbReference type="Proteomes" id="UP000655225"/>
    </source>
</evidence>
<organism evidence="2 3">
    <name type="scientific">Tetracentron sinense</name>
    <name type="common">Spur-leaf</name>
    <dbReference type="NCBI Taxonomy" id="13715"/>
    <lineage>
        <taxon>Eukaryota</taxon>
        <taxon>Viridiplantae</taxon>
        <taxon>Streptophyta</taxon>
        <taxon>Embryophyta</taxon>
        <taxon>Tracheophyta</taxon>
        <taxon>Spermatophyta</taxon>
        <taxon>Magnoliopsida</taxon>
        <taxon>Trochodendrales</taxon>
        <taxon>Trochodendraceae</taxon>
        <taxon>Tetracentron</taxon>
    </lineage>
</organism>
<keyword evidence="3" id="KW-1185">Reference proteome</keyword>
<dbReference type="Proteomes" id="UP000655225">
    <property type="component" value="Unassembled WGS sequence"/>
</dbReference>
<dbReference type="PANTHER" id="PTHR37904">
    <property type="entry name" value="OS10G0566900 PROTEIN"/>
    <property type="match status" value="1"/>
</dbReference>
<evidence type="ECO:0000256" key="1">
    <source>
        <dbReference type="SAM" id="Coils"/>
    </source>
</evidence>
<dbReference type="InterPro" id="IPR029159">
    <property type="entry name" value="CA109-like"/>
</dbReference>
<sequence length="196" mass="22538">MEAMVRKYQQKLRKVRDEMDRWNELQSRLLRQFRNASLIIERLPVLQESKNYHRLACISGIREDVVVNQMESLETILFSMKMTIQEFHGVVLSLEKILRDGRQLVKGGSMVPTVEQMELKVGIKPSLADCLERLTVLHEMHHSEYLLKSSVVAVVPTLVFKPSGGDLGALHQLLVDQPNIPREEVEFIFGVIFAED</sequence>
<dbReference type="OMA" id="CINGLRE"/>
<proteinExistence type="predicted"/>
<name>A0A834YUJ7_TETSI</name>